<evidence type="ECO:0000313" key="10">
    <source>
        <dbReference type="EMBL" id="MFC6440814.1"/>
    </source>
</evidence>
<dbReference type="InterPro" id="IPR023929">
    <property type="entry name" value="MbnH-like"/>
</dbReference>
<evidence type="ECO:0000256" key="7">
    <source>
        <dbReference type="ARBA" id="ARBA00023004"/>
    </source>
</evidence>
<dbReference type="InterPro" id="IPR009056">
    <property type="entry name" value="Cyt_c-like_dom"/>
</dbReference>
<keyword evidence="5" id="KW-0574">Periplasm</keyword>
<evidence type="ECO:0000256" key="6">
    <source>
        <dbReference type="ARBA" id="ARBA00023002"/>
    </source>
</evidence>
<dbReference type="NCBIfam" id="TIGR04039">
    <property type="entry name" value="MXAN_0977_Heme2"/>
    <property type="match status" value="1"/>
</dbReference>
<keyword evidence="2 8" id="KW-0349">Heme</keyword>
<evidence type="ECO:0000256" key="3">
    <source>
        <dbReference type="ARBA" id="ARBA00022723"/>
    </source>
</evidence>
<evidence type="ECO:0000256" key="1">
    <source>
        <dbReference type="ARBA" id="ARBA00004418"/>
    </source>
</evidence>
<evidence type="ECO:0000256" key="2">
    <source>
        <dbReference type="ARBA" id="ARBA00022617"/>
    </source>
</evidence>
<comment type="caution">
    <text evidence="10">The sequence shown here is derived from an EMBL/GenBank/DDBJ whole genome shotgun (WGS) entry which is preliminary data.</text>
</comment>
<dbReference type="InterPro" id="IPR004852">
    <property type="entry name" value="Di-haem_cyt_c_peroxidsae"/>
</dbReference>
<dbReference type="PANTHER" id="PTHR30600">
    <property type="entry name" value="CYTOCHROME C PEROXIDASE-RELATED"/>
    <property type="match status" value="1"/>
</dbReference>
<keyword evidence="3 8" id="KW-0479">Metal-binding</keyword>
<dbReference type="EMBL" id="JBHSUS010000001">
    <property type="protein sequence ID" value="MFC6440814.1"/>
    <property type="molecule type" value="Genomic_DNA"/>
</dbReference>
<evidence type="ECO:0000313" key="11">
    <source>
        <dbReference type="Proteomes" id="UP001596364"/>
    </source>
</evidence>
<protein>
    <submittedName>
        <fullName evidence="10">MbnH family di-heme enzyme</fullName>
    </submittedName>
</protein>
<evidence type="ECO:0000256" key="5">
    <source>
        <dbReference type="ARBA" id="ARBA00022764"/>
    </source>
</evidence>
<dbReference type="PIRSF" id="PIRSF000294">
    <property type="entry name" value="Cytochrome-c_peroxidase"/>
    <property type="match status" value="1"/>
</dbReference>
<dbReference type="RefSeq" id="WP_254426641.1">
    <property type="nucleotide sequence ID" value="NZ_JBHSUS010000001.1"/>
</dbReference>
<proteinExistence type="predicted"/>
<dbReference type="Proteomes" id="UP001596364">
    <property type="component" value="Unassembled WGS sequence"/>
</dbReference>
<evidence type="ECO:0000259" key="9">
    <source>
        <dbReference type="PROSITE" id="PS51007"/>
    </source>
</evidence>
<dbReference type="PROSITE" id="PS51007">
    <property type="entry name" value="CYTC"/>
    <property type="match status" value="1"/>
</dbReference>
<keyword evidence="7 8" id="KW-0408">Iron</keyword>
<dbReference type="InterPro" id="IPR051395">
    <property type="entry name" value="Cytochrome_c_Peroxidase/MauG"/>
</dbReference>
<dbReference type="Gene3D" id="1.10.760.10">
    <property type="entry name" value="Cytochrome c-like domain"/>
    <property type="match status" value="2"/>
</dbReference>
<organism evidence="10 11">
    <name type="scientific">Pseudobowmanella zhangzhouensis</name>
    <dbReference type="NCBI Taxonomy" id="1537679"/>
    <lineage>
        <taxon>Bacteria</taxon>
        <taxon>Pseudomonadati</taxon>
        <taxon>Pseudomonadota</taxon>
        <taxon>Gammaproteobacteria</taxon>
        <taxon>Alteromonadales</taxon>
        <taxon>Alteromonadaceae</taxon>
    </lineage>
</organism>
<keyword evidence="4" id="KW-0732">Signal</keyword>
<dbReference type="Pfam" id="PF03150">
    <property type="entry name" value="CCP_MauG"/>
    <property type="match status" value="1"/>
</dbReference>
<sequence>MKRWLVLIWVCLLWGCERPAPEYSWQLPYNMPPPPIPADNPLTPAKVALGRQLFYDPGLSANGLQSCGSCHQQAYGFSQPAVRSVGSTGEPHRRNPLALVNVAYNTDFTWAHDGLGSLEAQILIPMFGESPRELNISAAPQRVLERLQHGPYPALFDAAFGDSSADFDRVNQALASFVRTLVSFDSPFDQYAYGQIDSALSESQIRGMNLFYSERLECFHCHGGFNFSQSSVHANMQVNVRRFHNTGLYDVDGKGAYPDDDPGLIEISGQMKDMGRFRAPSLRNVAVTAPYMHDGSIATLEEVIDFYDRGGNSHGGHNIYRSPFIRPLNLKEQEKQDLLAFLQGLTDHSFLTNPAFAAPGEH</sequence>
<gene>
    <name evidence="10" type="ORF">ACFP85_11730</name>
</gene>
<evidence type="ECO:0000256" key="8">
    <source>
        <dbReference type="PROSITE-ProRule" id="PRU00433"/>
    </source>
</evidence>
<keyword evidence="6" id="KW-0560">Oxidoreductase</keyword>
<keyword evidence="11" id="KW-1185">Reference proteome</keyword>
<comment type="subcellular location">
    <subcellularLocation>
        <location evidence="1">Periplasm</location>
    </subcellularLocation>
</comment>
<evidence type="ECO:0000256" key="4">
    <source>
        <dbReference type="ARBA" id="ARBA00022729"/>
    </source>
</evidence>
<dbReference type="SUPFAM" id="SSF46626">
    <property type="entry name" value="Cytochrome c"/>
    <property type="match status" value="2"/>
</dbReference>
<dbReference type="InterPro" id="IPR026259">
    <property type="entry name" value="MauG/Cytc_peroxidase"/>
</dbReference>
<dbReference type="InterPro" id="IPR036909">
    <property type="entry name" value="Cyt_c-like_dom_sf"/>
</dbReference>
<feature type="domain" description="Cytochrome c" evidence="9">
    <location>
        <begin position="202"/>
        <end position="346"/>
    </location>
</feature>
<reference evidence="11" key="1">
    <citation type="journal article" date="2019" name="Int. J. Syst. Evol. Microbiol.">
        <title>The Global Catalogue of Microorganisms (GCM) 10K type strain sequencing project: providing services to taxonomists for standard genome sequencing and annotation.</title>
        <authorList>
            <consortium name="The Broad Institute Genomics Platform"/>
            <consortium name="The Broad Institute Genome Sequencing Center for Infectious Disease"/>
            <person name="Wu L."/>
            <person name="Ma J."/>
        </authorList>
    </citation>
    <scope>NUCLEOTIDE SEQUENCE [LARGE SCALE GENOMIC DNA]</scope>
    <source>
        <strain evidence="11">CGMCC 1.16031</strain>
    </source>
</reference>
<accession>A0ABW1XL78</accession>
<name>A0ABW1XL78_9ALTE</name>
<dbReference type="PANTHER" id="PTHR30600:SF14">
    <property type="entry name" value="CYTOCHROME C PEROXIDASE"/>
    <property type="match status" value="1"/>
</dbReference>